<evidence type="ECO:0000313" key="3">
    <source>
        <dbReference type="Proteomes" id="UP001595904"/>
    </source>
</evidence>
<evidence type="ECO:0000256" key="1">
    <source>
        <dbReference type="SAM" id="SignalP"/>
    </source>
</evidence>
<comment type="caution">
    <text evidence="2">The sequence shown here is derived from an EMBL/GenBank/DDBJ whole genome shotgun (WGS) entry which is preliminary data.</text>
</comment>
<proteinExistence type="predicted"/>
<evidence type="ECO:0000313" key="2">
    <source>
        <dbReference type="EMBL" id="MFC4308124.1"/>
    </source>
</evidence>
<organism evidence="2 3">
    <name type="scientific">Steroidobacter flavus</name>
    <dbReference type="NCBI Taxonomy" id="1842136"/>
    <lineage>
        <taxon>Bacteria</taxon>
        <taxon>Pseudomonadati</taxon>
        <taxon>Pseudomonadota</taxon>
        <taxon>Gammaproteobacteria</taxon>
        <taxon>Steroidobacterales</taxon>
        <taxon>Steroidobacteraceae</taxon>
        <taxon>Steroidobacter</taxon>
    </lineage>
</organism>
<feature type="chain" id="PRO_5047106730" evidence="1">
    <location>
        <begin position="24"/>
        <end position="85"/>
    </location>
</feature>
<dbReference type="RefSeq" id="WP_380594984.1">
    <property type="nucleotide sequence ID" value="NZ_JBHSDU010000001.1"/>
</dbReference>
<dbReference type="EMBL" id="JBHSDU010000001">
    <property type="protein sequence ID" value="MFC4308124.1"/>
    <property type="molecule type" value="Genomic_DNA"/>
</dbReference>
<keyword evidence="1" id="KW-0732">Signal</keyword>
<protein>
    <submittedName>
        <fullName evidence="2">Uncharacterized protein</fullName>
    </submittedName>
</protein>
<name>A0ABV8SNP4_9GAMM</name>
<keyword evidence="3" id="KW-1185">Reference proteome</keyword>
<feature type="signal peptide" evidence="1">
    <location>
        <begin position="1"/>
        <end position="23"/>
    </location>
</feature>
<sequence length="85" mass="8578">MKLPALLSVTVLLAASLAAPSFAEENTLKEGAKDVGRAVGTAAREVGDGAKQVGKAVGAAAKDVGEAVKEGAKEAKRAMKKEKSE</sequence>
<accession>A0ABV8SNP4</accession>
<dbReference type="Proteomes" id="UP001595904">
    <property type="component" value="Unassembled WGS sequence"/>
</dbReference>
<reference evidence="3" key="1">
    <citation type="journal article" date="2019" name="Int. J. Syst. Evol. Microbiol.">
        <title>The Global Catalogue of Microorganisms (GCM) 10K type strain sequencing project: providing services to taxonomists for standard genome sequencing and annotation.</title>
        <authorList>
            <consortium name="The Broad Institute Genomics Platform"/>
            <consortium name="The Broad Institute Genome Sequencing Center for Infectious Disease"/>
            <person name="Wu L."/>
            <person name="Ma J."/>
        </authorList>
    </citation>
    <scope>NUCLEOTIDE SEQUENCE [LARGE SCALE GENOMIC DNA]</scope>
    <source>
        <strain evidence="3">CGMCC 1.10759</strain>
    </source>
</reference>
<gene>
    <name evidence="2" type="ORF">ACFPN2_03430</name>
</gene>